<evidence type="ECO:0000313" key="8">
    <source>
        <dbReference type="EMBL" id="EDO35819.1"/>
    </source>
</evidence>
<feature type="domain" description="PPIase FKBP-type" evidence="7">
    <location>
        <begin position="187"/>
        <end position="279"/>
    </location>
</feature>
<feature type="compositionally biased region" description="Polar residues" evidence="6">
    <location>
        <begin position="285"/>
        <end position="302"/>
    </location>
</feature>
<dbReference type="InParanoid" id="A7SKD6"/>
<accession>A7SKD6</accession>
<organism evidence="8 9">
    <name type="scientific">Nematostella vectensis</name>
    <name type="common">Starlet sea anemone</name>
    <dbReference type="NCBI Taxonomy" id="45351"/>
    <lineage>
        <taxon>Eukaryota</taxon>
        <taxon>Metazoa</taxon>
        <taxon>Cnidaria</taxon>
        <taxon>Anthozoa</taxon>
        <taxon>Hexacorallia</taxon>
        <taxon>Actiniaria</taxon>
        <taxon>Edwardsiidae</taxon>
        <taxon>Nematostella</taxon>
    </lineage>
</organism>
<feature type="non-terminal residue" evidence="8">
    <location>
        <position position="385"/>
    </location>
</feature>
<dbReference type="PANTHER" id="PTHR44927">
    <property type="entry name" value="FK506-BINDING PROTEIN 15"/>
    <property type="match status" value="1"/>
</dbReference>
<dbReference type="eggNOG" id="KOG0552">
    <property type="taxonomic scope" value="Eukaryota"/>
</dbReference>
<feature type="compositionally biased region" description="Polar residues" evidence="6">
    <location>
        <begin position="15"/>
        <end position="24"/>
    </location>
</feature>
<evidence type="ECO:0000313" key="9">
    <source>
        <dbReference type="Proteomes" id="UP000001593"/>
    </source>
</evidence>
<evidence type="ECO:0000256" key="5">
    <source>
        <dbReference type="PROSITE-ProRule" id="PRU00277"/>
    </source>
</evidence>
<feature type="region of interest" description="Disordered" evidence="6">
    <location>
        <begin position="1"/>
        <end position="58"/>
    </location>
</feature>
<dbReference type="STRING" id="45351.A7SKD6"/>
<reference evidence="8 9" key="1">
    <citation type="journal article" date="2007" name="Science">
        <title>Sea anemone genome reveals ancestral eumetazoan gene repertoire and genomic organization.</title>
        <authorList>
            <person name="Putnam N.H."/>
            <person name="Srivastava M."/>
            <person name="Hellsten U."/>
            <person name="Dirks B."/>
            <person name="Chapman J."/>
            <person name="Salamov A."/>
            <person name="Terry A."/>
            <person name="Shapiro H."/>
            <person name="Lindquist E."/>
            <person name="Kapitonov V.V."/>
            <person name="Jurka J."/>
            <person name="Genikhovich G."/>
            <person name="Grigoriev I.V."/>
            <person name="Lucas S.M."/>
            <person name="Steele R.E."/>
            <person name="Finnerty J.R."/>
            <person name="Technau U."/>
            <person name="Martindale M.Q."/>
            <person name="Rokhsar D.S."/>
        </authorList>
    </citation>
    <scope>NUCLEOTIDE SEQUENCE [LARGE SCALE GENOMIC DNA]</scope>
    <source>
        <strain evidence="9">CH2 X CH6</strain>
    </source>
</reference>
<dbReference type="AlphaFoldDB" id="A7SKD6"/>
<evidence type="ECO:0000259" key="7">
    <source>
        <dbReference type="PROSITE" id="PS50059"/>
    </source>
</evidence>
<dbReference type="Gene3D" id="3.10.50.40">
    <property type="match status" value="1"/>
</dbReference>
<proteinExistence type="predicted"/>
<dbReference type="PROSITE" id="PS50059">
    <property type="entry name" value="FKBP_PPIASE"/>
    <property type="match status" value="1"/>
</dbReference>
<keyword evidence="4 5" id="KW-0413">Isomerase</keyword>
<name>A7SKD6_NEMVE</name>
<feature type="compositionally biased region" description="Acidic residues" evidence="6">
    <location>
        <begin position="1"/>
        <end position="11"/>
    </location>
</feature>
<evidence type="ECO:0000256" key="2">
    <source>
        <dbReference type="ARBA" id="ARBA00013194"/>
    </source>
</evidence>
<dbReference type="EMBL" id="DS469686">
    <property type="protein sequence ID" value="EDO35819.1"/>
    <property type="molecule type" value="Genomic_DNA"/>
</dbReference>
<dbReference type="SUPFAM" id="SSF54534">
    <property type="entry name" value="FKBP-like"/>
    <property type="match status" value="1"/>
</dbReference>
<dbReference type="HOGENOM" id="CLU_042744_0_0_1"/>
<evidence type="ECO:0000256" key="1">
    <source>
        <dbReference type="ARBA" id="ARBA00000971"/>
    </source>
</evidence>
<dbReference type="OMA" id="AVIVFHI"/>
<gene>
    <name evidence="8" type="ORF">NEMVEDRAFT_v1g245848</name>
</gene>
<dbReference type="InterPro" id="IPR046357">
    <property type="entry name" value="PPIase_dom_sf"/>
</dbReference>
<dbReference type="PANTHER" id="PTHR44927:SF1">
    <property type="entry name" value="FK506-BINDING PROTEIN 15"/>
    <property type="match status" value="1"/>
</dbReference>
<keyword evidence="9" id="KW-1185">Reference proteome</keyword>
<comment type="catalytic activity">
    <reaction evidence="1 5">
        <text>[protein]-peptidylproline (omega=180) = [protein]-peptidylproline (omega=0)</text>
        <dbReference type="Rhea" id="RHEA:16237"/>
        <dbReference type="Rhea" id="RHEA-COMP:10747"/>
        <dbReference type="Rhea" id="RHEA-COMP:10748"/>
        <dbReference type="ChEBI" id="CHEBI:83833"/>
        <dbReference type="ChEBI" id="CHEBI:83834"/>
        <dbReference type="EC" id="5.2.1.8"/>
    </reaction>
</comment>
<dbReference type="Gene3D" id="2.30.29.30">
    <property type="entry name" value="Pleckstrin-homology domain (PH domain)/Phosphotyrosine-binding domain (PTB)"/>
    <property type="match status" value="1"/>
</dbReference>
<feature type="compositionally biased region" description="Polar residues" evidence="6">
    <location>
        <begin position="344"/>
        <end position="356"/>
    </location>
</feature>
<dbReference type="InterPro" id="IPR001179">
    <property type="entry name" value="PPIase_FKBP_dom"/>
</dbReference>
<keyword evidence="3 5" id="KW-0697">Rotamase</keyword>
<evidence type="ECO:0000256" key="6">
    <source>
        <dbReference type="SAM" id="MobiDB-lite"/>
    </source>
</evidence>
<feature type="region of interest" description="Disordered" evidence="6">
    <location>
        <begin position="284"/>
        <end position="362"/>
    </location>
</feature>
<evidence type="ECO:0000256" key="3">
    <source>
        <dbReference type="ARBA" id="ARBA00023110"/>
    </source>
</evidence>
<dbReference type="FunFam" id="3.10.50.40:FF:000006">
    <property type="entry name" value="Peptidyl-prolyl cis-trans isomerase"/>
    <property type="match status" value="1"/>
</dbReference>
<dbReference type="Pfam" id="PF00254">
    <property type="entry name" value="FKBP_C"/>
    <property type="match status" value="1"/>
</dbReference>
<dbReference type="PhylomeDB" id="A7SKD6"/>
<evidence type="ECO:0000256" key="4">
    <source>
        <dbReference type="ARBA" id="ARBA00023235"/>
    </source>
</evidence>
<dbReference type="InterPro" id="IPR011993">
    <property type="entry name" value="PH-like_dom_sf"/>
</dbReference>
<dbReference type="GO" id="GO:0005730">
    <property type="term" value="C:nucleolus"/>
    <property type="evidence" value="ECO:0000318"/>
    <property type="project" value="GO_Central"/>
</dbReference>
<feature type="compositionally biased region" description="Polar residues" evidence="6">
    <location>
        <begin position="36"/>
        <end position="46"/>
    </location>
</feature>
<dbReference type="GO" id="GO:0000785">
    <property type="term" value="C:chromatin"/>
    <property type="evidence" value="ECO:0000318"/>
    <property type="project" value="GO_Central"/>
</dbReference>
<protein>
    <recommendedName>
        <fullName evidence="2 5">peptidylprolyl isomerase</fullName>
        <ecNumber evidence="2 5">5.2.1.8</ecNumber>
    </recommendedName>
</protein>
<dbReference type="Proteomes" id="UP000001593">
    <property type="component" value="Unassembled WGS sequence"/>
</dbReference>
<dbReference type="EC" id="5.2.1.8" evidence="2 5"/>
<sequence>MFSVSSEDDDGTFSPPMSGSSSKLASLFGQDRASFTGGNESLTYTAPKQPKTEKPAAQASSDAPAVVFAAAVYAYKYVNGQHTSQGKLGAAILANHTSCDYKILLYASKQQQVATSQIHAQFVFTVQDNNYASFCDDQRQRWSICFDSEKNANQFAKQIGLLTFNSSPTSLIMQDLHPGEGQAIETGDAVEVKYTGWLLENGNFGKVFDSNAGTDKTFKFKTGKGKVIKGWDQGVIGMKKGGKRFIGIPASLAYASKGIPGRVPSESPLLFEVEVLRIKFKDGSTSESLNSSRTESPVTIQEPSPSPSPGASGLGLPNITAEPSGVKTRSDSASSSSSIKGRTASLSEQLSQSPGKNSDKARLLARMSKMGKNVLTIPGAVAAEA</sequence>
<dbReference type="GO" id="GO:0003755">
    <property type="term" value="F:peptidyl-prolyl cis-trans isomerase activity"/>
    <property type="evidence" value="ECO:0000318"/>
    <property type="project" value="GO_Central"/>
</dbReference>